<dbReference type="InterPro" id="IPR011604">
    <property type="entry name" value="PDDEXK-like_dom_sf"/>
</dbReference>
<sequence length="268" mass="31334">MVSLKRNSKLELVEATGRRSRETSIYKPGQTEDFKISRGKFSTFITCPRCFYLDRVVGLAEPGLPGWTLNETTDLLLKKEFDQCREQQIPHRLFSQYGLDHVVPFQHESMDDWRDSLRKGLMWRYKDSNIILSGGVDDIWFDTNKEELILVDYKSQASNNPVETESYLNSPYHEGYKIQMDFYNYLLTNMGFKTSDTSYFLVVNANRNADGFMGKMEFSETLIPYQHDISWIDEQVQLMIECMNGNELPHSHISCENCAYANQRNKYE</sequence>
<feature type="domain" description="PD-(D/E)XK endonuclease-like" evidence="1">
    <location>
        <begin position="94"/>
        <end position="262"/>
    </location>
</feature>
<dbReference type="Pfam" id="PF12705">
    <property type="entry name" value="PDDEXK_1"/>
    <property type="match status" value="1"/>
</dbReference>
<proteinExistence type="predicted"/>
<protein>
    <recommendedName>
        <fullName evidence="1">PD-(D/E)XK endonuclease-like domain-containing protein</fullName>
    </recommendedName>
</protein>
<organism evidence="2 3">
    <name type="scientific">Methylophilales bacterium MBRS-H7</name>
    <dbReference type="NCBI Taxonomy" id="1623450"/>
    <lineage>
        <taxon>Bacteria</taxon>
        <taxon>Pseudomonadati</taxon>
        <taxon>Pseudomonadota</taxon>
        <taxon>Betaproteobacteria</taxon>
        <taxon>Nitrosomonadales</taxon>
        <taxon>OM43 clade</taxon>
    </lineage>
</organism>
<dbReference type="InterPro" id="IPR038726">
    <property type="entry name" value="PDDEXK_AddAB-type"/>
</dbReference>
<evidence type="ECO:0000313" key="3">
    <source>
        <dbReference type="Proteomes" id="UP000066549"/>
    </source>
</evidence>
<accession>A0A0H4IY95</accession>
<keyword evidence="3" id="KW-1185">Reference proteome</keyword>
<gene>
    <name evidence="2" type="ORF">VI33_04470</name>
</gene>
<evidence type="ECO:0000259" key="1">
    <source>
        <dbReference type="Pfam" id="PF12705"/>
    </source>
</evidence>
<dbReference type="AlphaFoldDB" id="A0A0H4IY95"/>
<dbReference type="OrthoDB" id="538495at2"/>
<name>A0A0H4IY95_9PROT</name>
<dbReference type="Proteomes" id="UP000066549">
    <property type="component" value="Chromosome"/>
</dbReference>
<dbReference type="PATRIC" id="fig|1623450.3.peg.886"/>
<dbReference type="EMBL" id="CP011002">
    <property type="protein sequence ID" value="AKO65971.1"/>
    <property type="molecule type" value="Genomic_DNA"/>
</dbReference>
<evidence type="ECO:0000313" key="2">
    <source>
        <dbReference type="EMBL" id="AKO65971.1"/>
    </source>
</evidence>
<reference evidence="2 3" key="1">
    <citation type="submission" date="2015-03" db="EMBL/GenBank/DDBJ databases">
        <title>Comparative analysis of the OM43 clade including a novel species from Red Sea uncovers genomic and metabolic diversity among marine methylotrophs.</title>
        <authorList>
            <person name="Jimenez-Infante F."/>
            <person name="Ngugi D.K."/>
            <person name="Vinu M."/>
            <person name="Alam I."/>
            <person name="Kamau A."/>
            <person name="Blom J."/>
            <person name="Bajic V.B."/>
            <person name="Stingl U."/>
        </authorList>
    </citation>
    <scope>NUCLEOTIDE SEQUENCE [LARGE SCALE GENOMIC DNA]</scope>
    <source>
        <strain evidence="2 3">MBRSH7</strain>
    </source>
</reference>
<dbReference type="Gene3D" id="3.90.320.10">
    <property type="match status" value="1"/>
</dbReference>